<dbReference type="GO" id="GO:0097250">
    <property type="term" value="P:mitochondrial respirasome assembly"/>
    <property type="evidence" value="ECO:0007669"/>
    <property type="project" value="TreeGrafter"/>
</dbReference>
<keyword evidence="7 12" id="KW-1133">Transmembrane helix</keyword>
<organism evidence="13 14">
    <name type="scientific">Chiloscyllium punctatum</name>
    <name type="common">Brownbanded bambooshark</name>
    <name type="synonym">Hemiscyllium punctatum</name>
    <dbReference type="NCBI Taxonomy" id="137246"/>
    <lineage>
        <taxon>Eukaryota</taxon>
        <taxon>Metazoa</taxon>
        <taxon>Chordata</taxon>
        <taxon>Craniata</taxon>
        <taxon>Vertebrata</taxon>
        <taxon>Chondrichthyes</taxon>
        <taxon>Elasmobranchii</taxon>
        <taxon>Galeomorphii</taxon>
        <taxon>Galeoidea</taxon>
        <taxon>Orectolobiformes</taxon>
        <taxon>Hemiscylliidae</taxon>
        <taxon>Chiloscyllium</taxon>
    </lineage>
</organism>
<dbReference type="InterPro" id="IPR036539">
    <property type="entry name" value="Cyt_c_oxidase_su7a_sf"/>
</dbReference>
<evidence type="ECO:0000256" key="6">
    <source>
        <dbReference type="ARBA" id="ARBA00022946"/>
    </source>
</evidence>
<keyword evidence="10 12" id="KW-0472">Membrane</keyword>
<dbReference type="PANTHER" id="PTHR10510:SF5">
    <property type="entry name" value="CYTOCHROME C OXIDASE SUBUNIT 7A1, MITOCHONDRIAL"/>
    <property type="match status" value="1"/>
</dbReference>
<protein>
    <recommendedName>
        <fullName evidence="11">Cytochrome c oxidase subunit 7A1, mitochondrial</fullName>
    </recommendedName>
</protein>
<dbReference type="Proteomes" id="UP000287033">
    <property type="component" value="Unassembled WGS sequence"/>
</dbReference>
<evidence type="ECO:0000256" key="12">
    <source>
        <dbReference type="SAM" id="Phobius"/>
    </source>
</evidence>
<dbReference type="GO" id="GO:0016491">
    <property type="term" value="F:oxidoreductase activity"/>
    <property type="evidence" value="ECO:0007669"/>
    <property type="project" value="UniProtKB-KW"/>
</dbReference>
<sequence length="47" mass="5175">ADNDLPVHLKGGTVDAVLYRITMAITVGGTFFSIYHLFQAALPRKKK</sequence>
<dbReference type="OrthoDB" id="5966508at2759"/>
<dbReference type="FunFam" id="4.10.91.10:FF:000001">
    <property type="entry name" value="Cytochrome c oxidase subunit 7A1, mitochondrial"/>
    <property type="match status" value="1"/>
</dbReference>
<evidence type="ECO:0000256" key="9">
    <source>
        <dbReference type="ARBA" id="ARBA00023128"/>
    </source>
</evidence>
<keyword evidence="9" id="KW-0496">Mitochondrion</keyword>
<dbReference type="Gene3D" id="4.10.91.10">
    <property type="entry name" value="Cytochrome c oxidase, subunit VIIa"/>
    <property type="match status" value="1"/>
</dbReference>
<keyword evidence="4 12" id="KW-0812">Transmembrane</keyword>
<dbReference type="GO" id="GO:0045277">
    <property type="term" value="C:respiratory chain complex IV"/>
    <property type="evidence" value="ECO:0007669"/>
    <property type="project" value="InterPro"/>
</dbReference>
<evidence type="ECO:0000313" key="14">
    <source>
        <dbReference type="Proteomes" id="UP000287033"/>
    </source>
</evidence>
<evidence type="ECO:0000256" key="4">
    <source>
        <dbReference type="ARBA" id="ARBA00022692"/>
    </source>
</evidence>
<feature type="transmembrane region" description="Helical" evidence="12">
    <location>
        <begin position="17"/>
        <end position="38"/>
    </location>
</feature>
<comment type="caution">
    <text evidence="13">The sequence shown here is derived from an EMBL/GenBank/DDBJ whole genome shotgun (WGS) entry which is preliminary data.</text>
</comment>
<name>A0A401T8N6_CHIPU</name>
<dbReference type="PANTHER" id="PTHR10510">
    <property type="entry name" value="CYTOCHROME C OXIDASE POLYPEPTIDE 7A"/>
    <property type="match status" value="1"/>
</dbReference>
<keyword evidence="5" id="KW-0999">Mitochondrion inner membrane</keyword>
<evidence type="ECO:0000256" key="10">
    <source>
        <dbReference type="ARBA" id="ARBA00023136"/>
    </source>
</evidence>
<comment type="subcellular location">
    <subcellularLocation>
        <location evidence="1">Mitochondrion inner membrane</location>
        <topology evidence="1">Single-pass membrane protein</topology>
    </subcellularLocation>
</comment>
<dbReference type="GO" id="GO:0002082">
    <property type="term" value="P:regulation of oxidative phosphorylation"/>
    <property type="evidence" value="ECO:0007669"/>
    <property type="project" value="TreeGrafter"/>
</dbReference>
<dbReference type="AlphaFoldDB" id="A0A401T8N6"/>
<evidence type="ECO:0000256" key="2">
    <source>
        <dbReference type="ARBA" id="ARBA00004673"/>
    </source>
</evidence>
<dbReference type="STRING" id="137246.A0A401T8N6"/>
<comment type="pathway">
    <text evidence="2">Energy metabolism; oxidative phosphorylation.</text>
</comment>
<evidence type="ECO:0000256" key="1">
    <source>
        <dbReference type="ARBA" id="ARBA00004434"/>
    </source>
</evidence>
<evidence type="ECO:0000313" key="13">
    <source>
        <dbReference type="EMBL" id="GCC38974.1"/>
    </source>
</evidence>
<dbReference type="EMBL" id="BEZZ01018095">
    <property type="protein sequence ID" value="GCC38974.1"/>
    <property type="molecule type" value="Genomic_DNA"/>
</dbReference>
<keyword evidence="8" id="KW-0560">Oxidoreductase</keyword>
<keyword evidence="14" id="KW-1185">Reference proteome</keyword>
<dbReference type="InterPro" id="IPR003177">
    <property type="entry name" value="Cytc_oxidase_su7a_met"/>
</dbReference>
<dbReference type="GO" id="GO:0005743">
    <property type="term" value="C:mitochondrial inner membrane"/>
    <property type="evidence" value="ECO:0007669"/>
    <property type="project" value="UniProtKB-SubCell"/>
</dbReference>
<gene>
    <name evidence="13" type="ORF">chiPu_0023254</name>
</gene>
<reference evidence="13 14" key="1">
    <citation type="journal article" date="2018" name="Nat. Ecol. Evol.">
        <title>Shark genomes provide insights into elasmobranch evolution and the origin of vertebrates.</title>
        <authorList>
            <person name="Hara Y"/>
            <person name="Yamaguchi K"/>
            <person name="Onimaru K"/>
            <person name="Kadota M"/>
            <person name="Koyanagi M"/>
            <person name="Keeley SD"/>
            <person name="Tatsumi K"/>
            <person name="Tanaka K"/>
            <person name="Motone F"/>
            <person name="Kageyama Y"/>
            <person name="Nozu R"/>
            <person name="Adachi N"/>
            <person name="Nishimura O"/>
            <person name="Nakagawa R"/>
            <person name="Tanegashima C"/>
            <person name="Kiyatake I"/>
            <person name="Matsumoto R"/>
            <person name="Murakumo K"/>
            <person name="Nishida K"/>
            <person name="Terakita A"/>
            <person name="Kuratani S"/>
            <person name="Sato K"/>
            <person name="Hyodo S Kuraku.S."/>
        </authorList>
    </citation>
    <scope>NUCLEOTIDE SEQUENCE [LARGE SCALE GENOMIC DNA]</scope>
</reference>
<comment type="similarity">
    <text evidence="3">Belongs to the cytochrome c oxidase VIIa family.</text>
</comment>
<feature type="non-terminal residue" evidence="13">
    <location>
        <position position="1"/>
    </location>
</feature>
<keyword evidence="6" id="KW-0809">Transit peptide</keyword>
<evidence type="ECO:0000256" key="5">
    <source>
        <dbReference type="ARBA" id="ARBA00022792"/>
    </source>
</evidence>
<evidence type="ECO:0000256" key="7">
    <source>
        <dbReference type="ARBA" id="ARBA00022989"/>
    </source>
</evidence>
<dbReference type="GO" id="GO:0006123">
    <property type="term" value="P:mitochondrial electron transport, cytochrome c to oxygen"/>
    <property type="evidence" value="ECO:0007669"/>
    <property type="project" value="InterPro"/>
</dbReference>
<evidence type="ECO:0000256" key="11">
    <source>
        <dbReference type="ARBA" id="ARBA00040382"/>
    </source>
</evidence>
<proteinExistence type="inferred from homology"/>
<evidence type="ECO:0000256" key="3">
    <source>
        <dbReference type="ARBA" id="ARBA00009331"/>
    </source>
</evidence>
<accession>A0A401T8N6</accession>
<evidence type="ECO:0000256" key="8">
    <source>
        <dbReference type="ARBA" id="ARBA00023002"/>
    </source>
</evidence>
<dbReference type="SUPFAM" id="SSF81419">
    <property type="entry name" value="Mitochondrial cytochrome c oxidase subunit VIIa"/>
    <property type="match status" value="1"/>
</dbReference>